<dbReference type="EMBL" id="LAZR01026641">
    <property type="protein sequence ID" value="KKL68096.1"/>
    <property type="molecule type" value="Genomic_DNA"/>
</dbReference>
<gene>
    <name evidence="2" type="ORF">LCGC14_1972900</name>
    <name evidence="1" type="ORF">LCGC14_2128410</name>
</gene>
<sequence length="61" mass="7499">MKLPEFILDYARKHCNIHASNKEIFKLIKMIFENRFDENEIESLLEYIRKKEKEGWLNELV</sequence>
<dbReference type="EMBL" id="LAZR01021932">
    <property type="protein sequence ID" value="KKL83621.1"/>
    <property type="molecule type" value="Genomic_DNA"/>
</dbReference>
<dbReference type="AlphaFoldDB" id="A0A0F9EPA2"/>
<evidence type="ECO:0000313" key="2">
    <source>
        <dbReference type="EMBL" id="KKL83621.1"/>
    </source>
</evidence>
<reference evidence="1" key="1">
    <citation type="journal article" date="2015" name="Nature">
        <title>Complex archaea that bridge the gap between prokaryotes and eukaryotes.</title>
        <authorList>
            <person name="Spang A."/>
            <person name="Saw J.H."/>
            <person name="Jorgensen S.L."/>
            <person name="Zaremba-Niedzwiedzka K."/>
            <person name="Martijn J."/>
            <person name="Lind A.E."/>
            <person name="van Eijk R."/>
            <person name="Schleper C."/>
            <person name="Guy L."/>
            <person name="Ettema T.J."/>
        </authorList>
    </citation>
    <scope>NUCLEOTIDE SEQUENCE</scope>
</reference>
<comment type="caution">
    <text evidence="1">The sequence shown here is derived from an EMBL/GenBank/DDBJ whole genome shotgun (WGS) entry which is preliminary data.</text>
</comment>
<organism evidence="1">
    <name type="scientific">marine sediment metagenome</name>
    <dbReference type="NCBI Taxonomy" id="412755"/>
    <lineage>
        <taxon>unclassified sequences</taxon>
        <taxon>metagenomes</taxon>
        <taxon>ecological metagenomes</taxon>
    </lineage>
</organism>
<name>A0A0F9EPA2_9ZZZZ</name>
<accession>A0A0F9EPA2</accession>
<proteinExistence type="predicted"/>
<protein>
    <submittedName>
        <fullName evidence="1">Uncharacterized protein</fullName>
    </submittedName>
</protein>
<evidence type="ECO:0000313" key="1">
    <source>
        <dbReference type="EMBL" id="KKL68096.1"/>
    </source>
</evidence>